<dbReference type="Pfam" id="PF00440">
    <property type="entry name" value="TetR_N"/>
    <property type="match status" value="1"/>
</dbReference>
<dbReference type="InterPro" id="IPR001647">
    <property type="entry name" value="HTH_TetR"/>
</dbReference>
<protein>
    <submittedName>
        <fullName evidence="4">TetR/AcrR family transcriptional regulator</fullName>
    </submittedName>
</protein>
<dbReference type="Pfam" id="PF17929">
    <property type="entry name" value="TetR_C_34"/>
    <property type="match status" value="1"/>
</dbReference>
<feature type="domain" description="HTH tetR-type" evidence="3">
    <location>
        <begin position="16"/>
        <end position="76"/>
    </location>
</feature>
<dbReference type="PANTHER" id="PTHR30055">
    <property type="entry name" value="HTH-TYPE TRANSCRIPTIONAL REGULATOR RUTR"/>
    <property type="match status" value="1"/>
</dbReference>
<reference evidence="5" key="1">
    <citation type="journal article" date="2019" name="Int. J. Syst. Evol. Microbiol.">
        <title>The Global Catalogue of Microorganisms (GCM) 10K type strain sequencing project: providing services to taxonomists for standard genome sequencing and annotation.</title>
        <authorList>
            <consortium name="The Broad Institute Genomics Platform"/>
            <consortium name="The Broad Institute Genome Sequencing Center for Infectious Disease"/>
            <person name="Wu L."/>
            <person name="Ma J."/>
        </authorList>
    </citation>
    <scope>NUCLEOTIDE SEQUENCE [LARGE SCALE GENOMIC DNA]</scope>
    <source>
        <strain evidence="5">JCM 16898</strain>
    </source>
</reference>
<accession>A0ABP6V120</accession>
<name>A0ABP6V120_9PSEU</name>
<dbReference type="Proteomes" id="UP001500689">
    <property type="component" value="Unassembled WGS sequence"/>
</dbReference>
<dbReference type="PANTHER" id="PTHR30055:SF226">
    <property type="entry name" value="HTH-TYPE TRANSCRIPTIONAL REGULATOR PKSA"/>
    <property type="match status" value="1"/>
</dbReference>
<organism evidence="4 5">
    <name type="scientific">Amycolatopsis ultiminotia</name>
    <dbReference type="NCBI Taxonomy" id="543629"/>
    <lineage>
        <taxon>Bacteria</taxon>
        <taxon>Bacillati</taxon>
        <taxon>Actinomycetota</taxon>
        <taxon>Actinomycetes</taxon>
        <taxon>Pseudonocardiales</taxon>
        <taxon>Pseudonocardiaceae</taxon>
        <taxon>Amycolatopsis</taxon>
    </lineage>
</organism>
<feature type="DNA-binding region" description="H-T-H motif" evidence="2">
    <location>
        <begin position="39"/>
        <end position="58"/>
    </location>
</feature>
<evidence type="ECO:0000256" key="1">
    <source>
        <dbReference type="ARBA" id="ARBA00023125"/>
    </source>
</evidence>
<dbReference type="InterPro" id="IPR009057">
    <property type="entry name" value="Homeodomain-like_sf"/>
</dbReference>
<evidence type="ECO:0000259" key="3">
    <source>
        <dbReference type="PROSITE" id="PS50977"/>
    </source>
</evidence>
<dbReference type="SUPFAM" id="SSF46689">
    <property type="entry name" value="Homeodomain-like"/>
    <property type="match status" value="1"/>
</dbReference>
<evidence type="ECO:0000313" key="4">
    <source>
        <dbReference type="EMBL" id="GAA3526764.1"/>
    </source>
</evidence>
<proteinExistence type="predicted"/>
<evidence type="ECO:0000256" key="2">
    <source>
        <dbReference type="PROSITE-ProRule" id="PRU00335"/>
    </source>
</evidence>
<sequence>MTVVTFQRARSDEQREIRRQAILDTAAAMIAEMPVKQVSLNELSRRVGLAKSNVLRYFESREEILLELLDRAWRHWTADLRARPAGRSAPGAPVRHRADDLAALLTRSLVERPLLCELLSAQVGVLEHNVSPDIVARYKKSSLDNLGELIALVRERLPELDDRTPGFCAQTIIVIGAIWTHAHPSESMLAAYRFDDSLTAHCVEFGRDLQDMLSTLLAGTLSPK</sequence>
<comment type="caution">
    <text evidence="4">The sequence shown here is derived from an EMBL/GenBank/DDBJ whole genome shotgun (WGS) entry which is preliminary data.</text>
</comment>
<dbReference type="PROSITE" id="PS50977">
    <property type="entry name" value="HTH_TETR_2"/>
    <property type="match status" value="1"/>
</dbReference>
<dbReference type="InterPro" id="IPR041483">
    <property type="entry name" value="TetR_C_34"/>
</dbReference>
<dbReference type="Gene3D" id="1.10.357.10">
    <property type="entry name" value="Tetracycline Repressor, domain 2"/>
    <property type="match status" value="1"/>
</dbReference>
<keyword evidence="1 2" id="KW-0238">DNA-binding</keyword>
<dbReference type="EMBL" id="BAAAZN010000001">
    <property type="protein sequence ID" value="GAA3526764.1"/>
    <property type="molecule type" value="Genomic_DNA"/>
</dbReference>
<gene>
    <name evidence="4" type="ORF">GCM10022222_07190</name>
</gene>
<evidence type="ECO:0000313" key="5">
    <source>
        <dbReference type="Proteomes" id="UP001500689"/>
    </source>
</evidence>
<keyword evidence="5" id="KW-1185">Reference proteome</keyword>
<dbReference type="InterPro" id="IPR050109">
    <property type="entry name" value="HTH-type_TetR-like_transc_reg"/>
</dbReference>